<feature type="coiled-coil region" evidence="5">
    <location>
        <begin position="226"/>
        <end position="273"/>
    </location>
</feature>
<dbReference type="SMART" id="SM00028">
    <property type="entry name" value="TPR"/>
    <property type="match status" value="2"/>
</dbReference>
<dbReference type="InterPro" id="IPR011990">
    <property type="entry name" value="TPR-like_helical_dom_sf"/>
</dbReference>
<dbReference type="AlphaFoldDB" id="A0A0N7ZCQ5"/>
<dbReference type="InterPro" id="IPR013105">
    <property type="entry name" value="TPR_2"/>
</dbReference>
<protein>
    <submittedName>
        <fullName evidence="6">Uncharacterized protein</fullName>
    </submittedName>
</protein>
<dbReference type="Pfam" id="PF07719">
    <property type="entry name" value="TPR_2"/>
    <property type="match status" value="1"/>
</dbReference>
<reference evidence="6" key="1">
    <citation type="submission" date="2015-09" db="EMBL/GenBank/DDBJ databases">
        <title>Scylla olivacea transcriptome.</title>
        <authorList>
            <person name="Ikhwanuddin M."/>
        </authorList>
    </citation>
    <scope>NUCLEOTIDE SEQUENCE</scope>
</reference>
<keyword evidence="1" id="KW-0597">Phosphoprotein</keyword>
<feature type="repeat" description="TPR" evidence="4">
    <location>
        <begin position="220"/>
        <end position="253"/>
    </location>
</feature>
<sequence>MRTFNVTDFGEVEVVGQHSYTGQARPREQAKIGVSLQEVCCSCEMELLDSRYMSSKAFESHVLGDAMSALDRALETSFFLMTNDEIARVVVCLPGKLVNVSEDVSFMCTAHLRIEENSRPVYELTPADKLGIAVKYKNMGVSLYKEGLLHKQTLAFFVFSDAVKWLCMIPPDEAEDLFQEVMTIKMQCYNNIALFHLQQHNYNLCVVAATILLNVDEGNVKALYRRAVANTEMQNYELAAEDLRAALLLDPNNKSLKRQQDMIKRKQKDLTDKYAVAMKKMFS</sequence>
<dbReference type="PANTHER" id="PTHR46512">
    <property type="entry name" value="PEPTIDYLPROLYL ISOMERASE"/>
    <property type="match status" value="1"/>
</dbReference>
<evidence type="ECO:0000313" key="6">
    <source>
        <dbReference type="EMBL" id="JAI65104.1"/>
    </source>
</evidence>
<dbReference type="PROSITE" id="PS50005">
    <property type="entry name" value="TPR"/>
    <property type="match status" value="1"/>
</dbReference>
<name>A0A0N7ZCQ5_SCYOL</name>
<evidence type="ECO:0000256" key="1">
    <source>
        <dbReference type="ARBA" id="ARBA00022553"/>
    </source>
</evidence>
<dbReference type="InterPro" id="IPR050754">
    <property type="entry name" value="FKBP4/5/8-like"/>
</dbReference>
<dbReference type="SUPFAM" id="SSF48452">
    <property type="entry name" value="TPR-like"/>
    <property type="match status" value="1"/>
</dbReference>
<evidence type="ECO:0000256" key="5">
    <source>
        <dbReference type="SAM" id="Coils"/>
    </source>
</evidence>
<evidence type="ECO:0000256" key="2">
    <source>
        <dbReference type="ARBA" id="ARBA00022737"/>
    </source>
</evidence>
<accession>A0A0N7ZCQ5</accession>
<organism evidence="6">
    <name type="scientific">Scylla olivacea</name>
    <name type="common">Orange mud crab</name>
    <name type="synonym">Cancer olivacea</name>
    <dbReference type="NCBI Taxonomy" id="85551"/>
    <lineage>
        <taxon>Eukaryota</taxon>
        <taxon>Metazoa</taxon>
        <taxon>Ecdysozoa</taxon>
        <taxon>Arthropoda</taxon>
        <taxon>Crustacea</taxon>
        <taxon>Multicrustacea</taxon>
        <taxon>Malacostraca</taxon>
        <taxon>Eumalacostraca</taxon>
        <taxon>Eucarida</taxon>
        <taxon>Decapoda</taxon>
        <taxon>Pleocyemata</taxon>
        <taxon>Brachyura</taxon>
        <taxon>Eubrachyura</taxon>
        <taxon>Portunoidea</taxon>
        <taxon>Portunidae</taxon>
        <taxon>Portuninae</taxon>
        <taxon>Scylla</taxon>
    </lineage>
</organism>
<dbReference type="EMBL" id="GDRN01062173">
    <property type="protein sequence ID" value="JAI65104.1"/>
    <property type="molecule type" value="Transcribed_RNA"/>
</dbReference>
<evidence type="ECO:0000256" key="4">
    <source>
        <dbReference type="PROSITE-ProRule" id="PRU00339"/>
    </source>
</evidence>
<dbReference type="Gene3D" id="1.25.40.10">
    <property type="entry name" value="Tetratricopeptide repeat domain"/>
    <property type="match status" value="1"/>
</dbReference>
<proteinExistence type="predicted"/>
<dbReference type="InterPro" id="IPR019734">
    <property type="entry name" value="TPR_rpt"/>
</dbReference>
<evidence type="ECO:0000256" key="3">
    <source>
        <dbReference type="ARBA" id="ARBA00022803"/>
    </source>
</evidence>
<keyword evidence="2" id="KW-0677">Repeat</keyword>
<dbReference type="EMBL" id="GDRN01062174">
    <property type="protein sequence ID" value="JAI65103.1"/>
    <property type="molecule type" value="Transcribed_RNA"/>
</dbReference>
<keyword evidence="5" id="KW-0175">Coiled coil</keyword>
<dbReference type="PANTHER" id="PTHR46512:SF10">
    <property type="entry name" value="FK506-BINDING PROTEIN-LIKE"/>
    <property type="match status" value="1"/>
</dbReference>
<keyword evidence="3 4" id="KW-0802">TPR repeat</keyword>